<dbReference type="AlphaFoldDB" id="A0A7C3WRZ5"/>
<dbReference type="EMBL" id="DTHB01000058">
    <property type="protein sequence ID" value="HGB15596.1"/>
    <property type="molecule type" value="Genomic_DNA"/>
</dbReference>
<comment type="caution">
    <text evidence="1">The sequence shown here is derived from an EMBL/GenBank/DDBJ whole genome shotgun (WGS) entry which is preliminary data.</text>
</comment>
<accession>A0A7C3WRZ5</accession>
<name>A0A7C3WRZ5_9BACT</name>
<protein>
    <submittedName>
        <fullName evidence="1">Uncharacterized protein</fullName>
    </submittedName>
</protein>
<gene>
    <name evidence="1" type="ORF">ENV62_10235</name>
</gene>
<reference evidence="1" key="1">
    <citation type="journal article" date="2020" name="mSystems">
        <title>Genome- and Community-Level Interaction Insights into Carbon Utilization and Element Cycling Functions of Hydrothermarchaeota in Hydrothermal Sediment.</title>
        <authorList>
            <person name="Zhou Z."/>
            <person name="Liu Y."/>
            <person name="Xu W."/>
            <person name="Pan J."/>
            <person name="Luo Z.H."/>
            <person name="Li M."/>
        </authorList>
    </citation>
    <scope>NUCLEOTIDE SEQUENCE [LARGE SCALE GENOMIC DNA]</scope>
    <source>
        <strain evidence="1">SpSt-776</strain>
    </source>
</reference>
<evidence type="ECO:0000313" key="1">
    <source>
        <dbReference type="EMBL" id="HGB15596.1"/>
    </source>
</evidence>
<sequence>MAYIEATVSSLSSGKRQWVLPKDAADFPGKILYDQNSMEKRFGMQQWVAKGWLEPHVTSPEELANLPAIVDRDLSDTGGRLEF</sequence>
<proteinExistence type="predicted"/>
<organism evidence="1">
    <name type="scientific">Desulfobacca acetoxidans</name>
    <dbReference type="NCBI Taxonomy" id="60893"/>
    <lineage>
        <taxon>Bacteria</taxon>
        <taxon>Pseudomonadati</taxon>
        <taxon>Thermodesulfobacteriota</taxon>
        <taxon>Desulfobaccia</taxon>
        <taxon>Desulfobaccales</taxon>
        <taxon>Desulfobaccaceae</taxon>
        <taxon>Desulfobacca</taxon>
    </lineage>
</organism>